<dbReference type="InterPro" id="IPR010861">
    <property type="entry name" value="DUF1492"/>
</dbReference>
<protein>
    <submittedName>
        <fullName evidence="1">Uncharacterized protein</fullName>
    </submittedName>
</protein>
<name>A0A8S5LK20_9CAUD</name>
<evidence type="ECO:0000313" key="1">
    <source>
        <dbReference type="EMBL" id="DAD70281.1"/>
    </source>
</evidence>
<dbReference type="EMBL" id="BK015862">
    <property type="protein sequence ID" value="DAD70281.1"/>
    <property type="molecule type" value="Genomic_DNA"/>
</dbReference>
<organism evidence="1">
    <name type="scientific">Siphoviridae sp. ctXPh6</name>
    <dbReference type="NCBI Taxonomy" id="2827578"/>
    <lineage>
        <taxon>Viruses</taxon>
        <taxon>Duplodnaviria</taxon>
        <taxon>Heunggongvirae</taxon>
        <taxon>Uroviricota</taxon>
        <taxon>Caudoviricetes</taxon>
    </lineage>
</organism>
<sequence length="152" mass="18435">MIKNFKTGREYLQEIYNQHRRYLSVQRELAERKSHIYQIKGQRYEKDKVSGGIQPDLSDRVILAEKYEEMVMQEHEDLIIARIEARRLIDMIKNDDEKTILREWYLNHRSYRAISRTIRISRNNITKTKEAAEVSFEIVFQRLKRKIYTGNK</sequence>
<accession>A0A8S5LK20</accession>
<reference evidence="1" key="1">
    <citation type="journal article" date="2021" name="Proc. Natl. Acad. Sci. U.S.A.">
        <title>A Catalog of Tens of Thousands of Viruses from Human Metagenomes Reveals Hidden Associations with Chronic Diseases.</title>
        <authorList>
            <person name="Tisza M.J."/>
            <person name="Buck C.B."/>
        </authorList>
    </citation>
    <scope>NUCLEOTIDE SEQUENCE</scope>
    <source>
        <strain evidence="1">CtXPh6</strain>
    </source>
</reference>
<dbReference type="Pfam" id="PF07374">
    <property type="entry name" value="DUF1492"/>
    <property type="match status" value="1"/>
</dbReference>
<proteinExistence type="predicted"/>